<organism evidence="1 2">
    <name type="scientific">Nonomuraea rosea</name>
    <dbReference type="NCBI Taxonomy" id="638574"/>
    <lineage>
        <taxon>Bacteria</taxon>
        <taxon>Bacillati</taxon>
        <taxon>Actinomycetota</taxon>
        <taxon>Actinomycetes</taxon>
        <taxon>Streptosporangiales</taxon>
        <taxon>Streptosporangiaceae</taxon>
        <taxon>Nonomuraea</taxon>
    </lineage>
</organism>
<sequence>MWDLDSGRQLRQADLPGAVSHVAVASADRLIVAFGDDLAVLALQPPATES</sequence>
<proteinExistence type="predicted"/>
<name>A0ABP6ZJB0_9ACTN</name>
<dbReference type="RefSeq" id="WP_345575101.1">
    <property type="nucleotide sequence ID" value="NZ_BAABDQ010000043.1"/>
</dbReference>
<evidence type="ECO:0000313" key="1">
    <source>
        <dbReference type="EMBL" id="GAA3608048.1"/>
    </source>
</evidence>
<dbReference type="Proteomes" id="UP001500630">
    <property type="component" value="Unassembled WGS sequence"/>
</dbReference>
<dbReference type="EMBL" id="BAABDQ010000043">
    <property type="protein sequence ID" value="GAA3608048.1"/>
    <property type="molecule type" value="Genomic_DNA"/>
</dbReference>
<evidence type="ECO:0008006" key="3">
    <source>
        <dbReference type="Google" id="ProtNLM"/>
    </source>
</evidence>
<comment type="caution">
    <text evidence="1">The sequence shown here is derived from an EMBL/GenBank/DDBJ whole genome shotgun (WGS) entry which is preliminary data.</text>
</comment>
<keyword evidence="2" id="KW-1185">Reference proteome</keyword>
<protein>
    <recommendedName>
        <fullName evidence="3">WD40 repeat domain-containing protein</fullName>
    </recommendedName>
</protein>
<accession>A0ABP6ZJB0</accession>
<gene>
    <name evidence="1" type="ORF">GCM10022419_111230</name>
</gene>
<reference evidence="2" key="1">
    <citation type="journal article" date="2019" name="Int. J. Syst. Evol. Microbiol.">
        <title>The Global Catalogue of Microorganisms (GCM) 10K type strain sequencing project: providing services to taxonomists for standard genome sequencing and annotation.</title>
        <authorList>
            <consortium name="The Broad Institute Genomics Platform"/>
            <consortium name="The Broad Institute Genome Sequencing Center for Infectious Disease"/>
            <person name="Wu L."/>
            <person name="Ma J."/>
        </authorList>
    </citation>
    <scope>NUCLEOTIDE SEQUENCE [LARGE SCALE GENOMIC DNA]</scope>
    <source>
        <strain evidence="2">JCM 17326</strain>
    </source>
</reference>
<evidence type="ECO:0000313" key="2">
    <source>
        <dbReference type="Proteomes" id="UP001500630"/>
    </source>
</evidence>